<dbReference type="EMBL" id="JAFMYW010000003">
    <property type="protein sequence ID" value="MBO0949242.1"/>
    <property type="molecule type" value="Genomic_DNA"/>
</dbReference>
<keyword evidence="1" id="KW-0732">Signal</keyword>
<gene>
    <name evidence="2" type="ORF">J2I46_11665</name>
</gene>
<protein>
    <recommendedName>
        <fullName evidence="4">Lipoprotein</fullName>
    </recommendedName>
</protein>
<feature type="signal peptide" evidence="1">
    <location>
        <begin position="1"/>
        <end position="20"/>
    </location>
</feature>
<evidence type="ECO:0000256" key="1">
    <source>
        <dbReference type="SAM" id="SignalP"/>
    </source>
</evidence>
<dbReference type="RefSeq" id="WP_207329220.1">
    <property type="nucleotide sequence ID" value="NZ_JAFMYW010000003.1"/>
</dbReference>
<keyword evidence="3" id="KW-1185">Reference proteome</keyword>
<proteinExistence type="predicted"/>
<organism evidence="2 3">
    <name type="scientific">Fibrella forsythiae</name>
    <dbReference type="NCBI Taxonomy" id="2817061"/>
    <lineage>
        <taxon>Bacteria</taxon>
        <taxon>Pseudomonadati</taxon>
        <taxon>Bacteroidota</taxon>
        <taxon>Cytophagia</taxon>
        <taxon>Cytophagales</taxon>
        <taxon>Spirosomataceae</taxon>
        <taxon>Fibrella</taxon>
    </lineage>
</organism>
<dbReference type="PROSITE" id="PS51257">
    <property type="entry name" value="PROKAR_LIPOPROTEIN"/>
    <property type="match status" value="1"/>
</dbReference>
<evidence type="ECO:0000313" key="2">
    <source>
        <dbReference type="EMBL" id="MBO0949242.1"/>
    </source>
</evidence>
<sequence>MKKMLIFFVLLGMISCKREAMNANTCRVGNPLTELQWLNDRVAQSATLGNLAVYQAIYQGQTVFAIRLYMGPDAGIYNIHRCDGSVICSSTITIVGEQGDCGPIRNELTNSLLILEKNQ</sequence>
<accession>A0ABS3JGV1</accession>
<name>A0ABS3JGV1_9BACT</name>
<evidence type="ECO:0008006" key="4">
    <source>
        <dbReference type="Google" id="ProtNLM"/>
    </source>
</evidence>
<comment type="caution">
    <text evidence="2">The sequence shown here is derived from an EMBL/GenBank/DDBJ whole genome shotgun (WGS) entry which is preliminary data.</text>
</comment>
<evidence type="ECO:0000313" key="3">
    <source>
        <dbReference type="Proteomes" id="UP000664628"/>
    </source>
</evidence>
<dbReference type="Proteomes" id="UP000664628">
    <property type="component" value="Unassembled WGS sequence"/>
</dbReference>
<reference evidence="2 3" key="1">
    <citation type="submission" date="2021-03" db="EMBL/GenBank/DDBJ databases">
        <title>Fibrella sp. HMF5405 genome sequencing and assembly.</title>
        <authorList>
            <person name="Kang H."/>
            <person name="Kim H."/>
            <person name="Bae S."/>
            <person name="Joh K."/>
        </authorList>
    </citation>
    <scope>NUCLEOTIDE SEQUENCE [LARGE SCALE GENOMIC DNA]</scope>
    <source>
        <strain evidence="2 3">HMF5405</strain>
    </source>
</reference>
<feature type="chain" id="PRO_5047251023" description="Lipoprotein" evidence="1">
    <location>
        <begin position="21"/>
        <end position="119"/>
    </location>
</feature>